<accession>A0A7N0UNN0</accession>
<dbReference type="Gramene" id="Kaladp0076s0349.1.v1.1">
    <property type="protein sequence ID" value="Kaladp0076s0349.1.v1.1"/>
    <property type="gene ID" value="Kaladp0076s0349.v1.1"/>
</dbReference>
<dbReference type="Proteomes" id="UP000594263">
    <property type="component" value="Unplaced"/>
</dbReference>
<dbReference type="OMA" id="YSANICC"/>
<evidence type="ECO:0000313" key="4">
    <source>
        <dbReference type="Proteomes" id="UP000594263"/>
    </source>
</evidence>
<feature type="domain" description="GPI-anchored protein LLG1-like" evidence="2">
    <location>
        <begin position="56"/>
        <end position="133"/>
    </location>
</feature>
<organism evidence="3 4">
    <name type="scientific">Kalanchoe fedtschenkoi</name>
    <name type="common">Lavender scallops</name>
    <name type="synonym">South American air plant</name>
    <dbReference type="NCBI Taxonomy" id="63787"/>
    <lineage>
        <taxon>Eukaryota</taxon>
        <taxon>Viridiplantae</taxon>
        <taxon>Streptophyta</taxon>
        <taxon>Embryophyta</taxon>
        <taxon>Tracheophyta</taxon>
        <taxon>Spermatophyta</taxon>
        <taxon>Magnoliopsida</taxon>
        <taxon>eudicotyledons</taxon>
        <taxon>Gunneridae</taxon>
        <taxon>Pentapetalae</taxon>
        <taxon>Saxifragales</taxon>
        <taxon>Crassulaceae</taxon>
        <taxon>Kalanchoe</taxon>
    </lineage>
</organism>
<evidence type="ECO:0000313" key="3">
    <source>
        <dbReference type="EnsemblPlants" id="Kaladp0076s0349.1.v1.1"/>
    </source>
</evidence>
<reference evidence="3" key="1">
    <citation type="submission" date="2021-01" db="UniProtKB">
        <authorList>
            <consortium name="EnsemblPlants"/>
        </authorList>
    </citation>
    <scope>IDENTIFICATION</scope>
</reference>
<keyword evidence="1" id="KW-1133">Transmembrane helix</keyword>
<dbReference type="PANTHER" id="PTHR31533">
    <property type="entry name" value="GPI-ANCHORED PROTEIN LLG1-RELATED-RELATED"/>
    <property type="match status" value="1"/>
</dbReference>
<sequence length="154" mass="17013">MGLNLRFSLIYSSYVLVCFLFVGSSTATYISDDMSGSHVSVGRSLLQTRKSSECSVNFELLDYSDLINQCKGPRYLPNQCCPAFKKFACPYSKEINDLNTYCASTMFSCINLYGKYPPGLFASLCPEGKEGLDCTNFTPTDITSDLNGSPHVVR</sequence>
<dbReference type="InterPro" id="IPR058888">
    <property type="entry name" value="LLG1-like"/>
</dbReference>
<dbReference type="InterPro" id="IPR039307">
    <property type="entry name" value="LORELEI-like"/>
</dbReference>
<keyword evidence="1" id="KW-0472">Membrane</keyword>
<proteinExistence type="predicted"/>
<keyword evidence="1" id="KW-0812">Transmembrane</keyword>
<evidence type="ECO:0000259" key="2">
    <source>
        <dbReference type="Pfam" id="PF26578"/>
    </source>
</evidence>
<protein>
    <recommendedName>
        <fullName evidence="2">GPI-anchored protein LLG1-like domain-containing protein</fullName>
    </recommendedName>
</protein>
<dbReference type="PANTHER" id="PTHR31533:SF2">
    <property type="entry name" value="GPI-ANCHORED PROTEIN LLG1"/>
    <property type="match status" value="1"/>
</dbReference>
<dbReference type="AlphaFoldDB" id="A0A7N0UNN0"/>
<feature type="transmembrane region" description="Helical" evidence="1">
    <location>
        <begin position="7"/>
        <end position="30"/>
    </location>
</feature>
<dbReference type="EnsemblPlants" id="Kaladp0076s0349.1.v1.1">
    <property type="protein sequence ID" value="Kaladp0076s0349.1.v1.1"/>
    <property type="gene ID" value="Kaladp0076s0349.v1.1"/>
</dbReference>
<dbReference type="Pfam" id="PF26578">
    <property type="entry name" value="LLG1"/>
    <property type="match status" value="1"/>
</dbReference>
<keyword evidence="4" id="KW-1185">Reference proteome</keyword>
<evidence type="ECO:0000256" key="1">
    <source>
        <dbReference type="SAM" id="Phobius"/>
    </source>
</evidence>
<name>A0A7N0UNN0_KALFE</name>